<comment type="caution">
    <text evidence="7">The sequence shown here is derived from an EMBL/GenBank/DDBJ whole genome shotgun (WGS) entry which is preliminary data.</text>
</comment>
<keyword evidence="2 5" id="KW-0812">Transmembrane</keyword>
<dbReference type="Proteomes" id="UP000635565">
    <property type="component" value="Unassembled WGS sequence"/>
</dbReference>
<dbReference type="InterPro" id="IPR007016">
    <property type="entry name" value="O-antigen_ligase-rel_domated"/>
</dbReference>
<organism evidence="7 8">
    <name type="scientific">Dictyobacter formicarum</name>
    <dbReference type="NCBI Taxonomy" id="2778368"/>
    <lineage>
        <taxon>Bacteria</taxon>
        <taxon>Bacillati</taxon>
        <taxon>Chloroflexota</taxon>
        <taxon>Ktedonobacteria</taxon>
        <taxon>Ktedonobacterales</taxon>
        <taxon>Dictyobacteraceae</taxon>
        <taxon>Dictyobacter</taxon>
    </lineage>
</organism>
<gene>
    <name evidence="7" type="ORF">KSZ_28480</name>
</gene>
<feature type="transmembrane region" description="Helical" evidence="5">
    <location>
        <begin position="20"/>
        <end position="39"/>
    </location>
</feature>
<evidence type="ECO:0000256" key="1">
    <source>
        <dbReference type="ARBA" id="ARBA00004141"/>
    </source>
</evidence>
<feature type="transmembrane region" description="Helical" evidence="5">
    <location>
        <begin position="78"/>
        <end position="100"/>
    </location>
</feature>
<feature type="transmembrane region" description="Helical" evidence="5">
    <location>
        <begin position="300"/>
        <end position="317"/>
    </location>
</feature>
<keyword evidence="8" id="KW-1185">Reference proteome</keyword>
<comment type="subcellular location">
    <subcellularLocation>
        <location evidence="1">Membrane</location>
        <topology evidence="1">Multi-pass membrane protein</topology>
    </subcellularLocation>
</comment>
<dbReference type="Pfam" id="PF04932">
    <property type="entry name" value="Wzy_C"/>
    <property type="match status" value="1"/>
</dbReference>
<evidence type="ECO:0000256" key="4">
    <source>
        <dbReference type="ARBA" id="ARBA00023136"/>
    </source>
</evidence>
<feature type="transmembrane region" description="Helical" evidence="5">
    <location>
        <begin position="450"/>
        <end position="471"/>
    </location>
</feature>
<feature type="transmembrane region" description="Helical" evidence="5">
    <location>
        <begin position="277"/>
        <end position="293"/>
    </location>
</feature>
<dbReference type="PANTHER" id="PTHR37422:SF13">
    <property type="entry name" value="LIPOPOLYSACCHARIDE BIOSYNTHESIS PROTEIN PA4999-RELATED"/>
    <property type="match status" value="1"/>
</dbReference>
<proteinExistence type="predicted"/>
<evidence type="ECO:0000313" key="8">
    <source>
        <dbReference type="Proteomes" id="UP000635565"/>
    </source>
</evidence>
<feature type="transmembrane region" description="Helical" evidence="5">
    <location>
        <begin position="231"/>
        <end position="248"/>
    </location>
</feature>
<keyword evidence="4 5" id="KW-0472">Membrane</keyword>
<evidence type="ECO:0000256" key="2">
    <source>
        <dbReference type="ARBA" id="ARBA00022692"/>
    </source>
</evidence>
<feature type="transmembrane region" description="Helical" evidence="5">
    <location>
        <begin position="112"/>
        <end position="128"/>
    </location>
</feature>
<evidence type="ECO:0000259" key="6">
    <source>
        <dbReference type="Pfam" id="PF04932"/>
    </source>
</evidence>
<dbReference type="EMBL" id="BNJJ01000007">
    <property type="protein sequence ID" value="GHO84842.1"/>
    <property type="molecule type" value="Genomic_DNA"/>
</dbReference>
<reference evidence="7 8" key="1">
    <citation type="journal article" date="2021" name="Int. J. Syst. Evol. Microbiol.">
        <title>Reticulibacter mediterranei gen. nov., sp. nov., within the new family Reticulibacteraceae fam. nov., and Ktedonospora formicarum gen. nov., sp. nov., Ktedonobacter robiniae sp. nov., Dictyobacter formicarum sp. nov. and Dictyobacter arantiisoli sp. nov., belonging to the class Ktedonobacteria.</title>
        <authorList>
            <person name="Yabe S."/>
            <person name="Zheng Y."/>
            <person name="Wang C.M."/>
            <person name="Sakai Y."/>
            <person name="Abe K."/>
            <person name="Yokota A."/>
            <person name="Donadio S."/>
            <person name="Cavaletti L."/>
            <person name="Monciardini P."/>
        </authorList>
    </citation>
    <scope>NUCLEOTIDE SEQUENCE [LARGE SCALE GENOMIC DNA]</scope>
    <source>
        <strain evidence="7 8">SOSP1-9</strain>
    </source>
</reference>
<keyword evidence="3 5" id="KW-1133">Transmembrane helix</keyword>
<name>A0ABQ3VF98_9CHLR</name>
<evidence type="ECO:0000313" key="7">
    <source>
        <dbReference type="EMBL" id="GHO84842.1"/>
    </source>
</evidence>
<dbReference type="RefSeq" id="WP_201362470.1">
    <property type="nucleotide sequence ID" value="NZ_BNJJ01000007.1"/>
</dbReference>
<evidence type="ECO:0000256" key="3">
    <source>
        <dbReference type="ARBA" id="ARBA00022989"/>
    </source>
</evidence>
<feature type="transmembrane region" description="Helical" evidence="5">
    <location>
        <begin position="253"/>
        <end position="271"/>
    </location>
</feature>
<accession>A0ABQ3VF98</accession>
<feature type="transmembrane region" description="Helical" evidence="5">
    <location>
        <begin position="172"/>
        <end position="196"/>
    </location>
</feature>
<protein>
    <recommendedName>
        <fullName evidence="6">O-antigen ligase-related domain-containing protein</fullName>
    </recommendedName>
</protein>
<feature type="domain" description="O-antigen ligase-related" evidence="6">
    <location>
        <begin position="262"/>
        <end position="402"/>
    </location>
</feature>
<feature type="transmembrane region" description="Helical" evidence="5">
    <location>
        <begin position="140"/>
        <end position="160"/>
    </location>
</feature>
<sequence length="489" mass="53966">MSSRVGRFYVVAVYQCGSAKLLLGLVGGMPIIGGLLVWLGPLAFAAVMGALLLGIVGALRLDALMVVLLVALHLYLDWYLGFHLVVPILAIVFLLLCYLLRSAQHPWTRPRGVGLWSIFLVLTLYPAFRGGSLMLYDAASFYPSDILGALLMYWLGLLVGHDVASLRRFFQLFTLLAVLLALHTLFQSMTGTILFASSRVDDFLSRTDVAYYQLLDSDTHRAGSFFIDPNWNGAFFAMLAFLPLGLLVTSRRWWQKLCWALALSLLVLALMCTYSTGSWLAFLFGLGVFLYLVGHTRYRLSILLIAACSLVSLAWFFPGQLALQLRHAGADNELSLRVAAWHTALRVIQAYPWLGVGLGHQAYLITSNAYRVPEQFVLLSHPHDSYLEWASMAGLPVLAVFMLLLLNAFGQSWNNWRRAALDERPLLGAGIAASMTLSINSISINGWTHFALAPMGWLVLGAVASPLLGALPARNIDQPVEREARHVDA</sequence>
<evidence type="ECO:0000256" key="5">
    <source>
        <dbReference type="SAM" id="Phobius"/>
    </source>
</evidence>
<dbReference type="PANTHER" id="PTHR37422">
    <property type="entry name" value="TEICHURONIC ACID BIOSYNTHESIS PROTEIN TUAE"/>
    <property type="match status" value="1"/>
</dbReference>
<feature type="transmembrane region" description="Helical" evidence="5">
    <location>
        <begin position="386"/>
        <end position="406"/>
    </location>
</feature>
<dbReference type="InterPro" id="IPR051533">
    <property type="entry name" value="WaaL-like"/>
</dbReference>
<feature type="transmembrane region" description="Helical" evidence="5">
    <location>
        <begin position="426"/>
        <end position="444"/>
    </location>
</feature>